<sequence>MAPGLGFSKAVALILAPVALAVALYSPADFSPAPMPPEYSYGPDVSAARHEARALAQSERVGEGRLPGPEDLAYDRAGGWLYTGCADGWVRRVSVPGGDVEDWVRTGGRPLGVVLAADGGLIVANADITGAAEGEPRKEGGVLTDAAEGVKFALTDGVDVAADGTIYFTDASYKYNLDNHMADILEARPHGRLMSFDPVTGRTAVLARGLYFANGVAVLPDQTSLIYCETVMRRCSRYHITGDKKGTAEKFIDNLPGFPDNIRYDGEGRYWIALSAGRTLQWDLLMKYPFVRKLVYLVEKLAAVPHGLKNSGTVSLALDGEPVSMYTDRLAQGRQASVLRLTDGNIPQQDRSQ</sequence>
<gene>
    <name evidence="8" type="ORF">C2845_PM01G20360</name>
</gene>
<reference evidence="9" key="1">
    <citation type="journal article" date="2019" name="Nat. Commun.">
        <title>The genome of broomcorn millet.</title>
        <authorList>
            <person name="Zou C."/>
            <person name="Miki D."/>
            <person name="Li D."/>
            <person name="Tang Q."/>
            <person name="Xiao L."/>
            <person name="Rajput S."/>
            <person name="Deng P."/>
            <person name="Jia W."/>
            <person name="Huang R."/>
            <person name="Zhang M."/>
            <person name="Sun Y."/>
            <person name="Hu J."/>
            <person name="Fu X."/>
            <person name="Schnable P.S."/>
            <person name="Li F."/>
            <person name="Zhang H."/>
            <person name="Feng B."/>
            <person name="Zhu X."/>
            <person name="Liu R."/>
            <person name="Schnable J.C."/>
            <person name="Zhu J.-K."/>
            <person name="Zhang H."/>
        </authorList>
    </citation>
    <scope>NUCLEOTIDE SEQUENCE [LARGE SCALE GENOMIC DNA]</scope>
</reference>
<evidence type="ECO:0000313" key="8">
    <source>
        <dbReference type="EMBL" id="RLN40944.1"/>
    </source>
</evidence>
<dbReference type="OrthoDB" id="5307922at2759"/>
<keyword evidence="5" id="KW-0325">Glycoprotein</keyword>
<keyword evidence="9" id="KW-1185">Reference proteome</keyword>
<dbReference type="InterPro" id="IPR018119">
    <property type="entry name" value="Strictosidine_synth_cons-reg"/>
</dbReference>
<comment type="subcellular location">
    <subcellularLocation>
        <location evidence="1">Vacuole</location>
    </subcellularLocation>
</comment>
<accession>A0A3L6TQ09</accession>
<protein>
    <submittedName>
        <fullName evidence="8">Protein STRICTOSIDINE SYNTHASE-LIKE 5-like</fullName>
    </submittedName>
</protein>
<evidence type="ECO:0000256" key="2">
    <source>
        <dbReference type="ARBA" id="ARBA00009191"/>
    </source>
</evidence>
<feature type="domain" description="Strictosidine synthase conserved region" evidence="7">
    <location>
        <begin position="156"/>
        <end position="242"/>
    </location>
</feature>
<organism evidence="8 9">
    <name type="scientific">Panicum miliaceum</name>
    <name type="common">Proso millet</name>
    <name type="synonym">Broomcorn millet</name>
    <dbReference type="NCBI Taxonomy" id="4540"/>
    <lineage>
        <taxon>Eukaryota</taxon>
        <taxon>Viridiplantae</taxon>
        <taxon>Streptophyta</taxon>
        <taxon>Embryophyta</taxon>
        <taxon>Tracheophyta</taxon>
        <taxon>Spermatophyta</taxon>
        <taxon>Magnoliopsida</taxon>
        <taxon>Liliopsida</taxon>
        <taxon>Poales</taxon>
        <taxon>Poaceae</taxon>
        <taxon>PACMAD clade</taxon>
        <taxon>Panicoideae</taxon>
        <taxon>Panicodae</taxon>
        <taxon>Paniceae</taxon>
        <taxon>Panicinae</taxon>
        <taxon>Panicum</taxon>
        <taxon>Panicum sect. Panicum</taxon>
    </lineage>
</organism>
<dbReference type="PANTHER" id="PTHR10426">
    <property type="entry name" value="STRICTOSIDINE SYNTHASE-RELATED"/>
    <property type="match status" value="1"/>
</dbReference>
<feature type="signal peptide" evidence="6">
    <location>
        <begin position="1"/>
        <end position="21"/>
    </location>
</feature>
<dbReference type="InterPro" id="IPR011042">
    <property type="entry name" value="6-blade_b-propeller_TolB-like"/>
</dbReference>
<dbReference type="SUPFAM" id="SSF63829">
    <property type="entry name" value="Calcium-dependent phosphotriesterase"/>
    <property type="match status" value="1"/>
</dbReference>
<dbReference type="Gene3D" id="2.120.10.30">
    <property type="entry name" value="TolB, C-terminal domain"/>
    <property type="match status" value="1"/>
</dbReference>
<dbReference type="PANTHER" id="PTHR10426:SF88">
    <property type="entry name" value="ADIPOCYTE PLASMA MEMBRANE-ASSOCIATED PROTEIN HEMOMUCIN-RELATED"/>
    <property type="match status" value="1"/>
</dbReference>
<name>A0A3L6TQ09_PANMI</name>
<dbReference type="EMBL" id="PQIB02000001">
    <property type="protein sequence ID" value="RLN40944.1"/>
    <property type="molecule type" value="Genomic_DNA"/>
</dbReference>
<dbReference type="Proteomes" id="UP000275267">
    <property type="component" value="Unassembled WGS sequence"/>
</dbReference>
<keyword evidence="6" id="KW-0732">Signal</keyword>
<evidence type="ECO:0000256" key="5">
    <source>
        <dbReference type="ARBA" id="ARBA00023180"/>
    </source>
</evidence>
<dbReference type="GO" id="GO:0016787">
    <property type="term" value="F:hydrolase activity"/>
    <property type="evidence" value="ECO:0007669"/>
    <property type="project" value="TreeGrafter"/>
</dbReference>
<proteinExistence type="inferred from homology"/>
<evidence type="ECO:0000256" key="3">
    <source>
        <dbReference type="ARBA" id="ARBA00022553"/>
    </source>
</evidence>
<dbReference type="Pfam" id="PF03088">
    <property type="entry name" value="Str_synth"/>
    <property type="match status" value="1"/>
</dbReference>
<dbReference type="STRING" id="4540.A0A3L6TQ09"/>
<evidence type="ECO:0000256" key="4">
    <source>
        <dbReference type="ARBA" id="ARBA00022554"/>
    </source>
</evidence>
<comment type="caution">
    <text evidence="8">The sequence shown here is derived from an EMBL/GenBank/DDBJ whole genome shotgun (WGS) entry which is preliminary data.</text>
</comment>
<evidence type="ECO:0000313" key="9">
    <source>
        <dbReference type="Proteomes" id="UP000275267"/>
    </source>
</evidence>
<evidence type="ECO:0000256" key="6">
    <source>
        <dbReference type="SAM" id="SignalP"/>
    </source>
</evidence>
<feature type="chain" id="PRO_5018308614" evidence="6">
    <location>
        <begin position="22"/>
        <end position="353"/>
    </location>
</feature>
<keyword evidence="4" id="KW-0926">Vacuole</keyword>
<dbReference type="GO" id="GO:0012505">
    <property type="term" value="C:endomembrane system"/>
    <property type="evidence" value="ECO:0007669"/>
    <property type="project" value="TreeGrafter"/>
</dbReference>
<dbReference type="Pfam" id="PF20067">
    <property type="entry name" value="SSL_N"/>
    <property type="match status" value="1"/>
</dbReference>
<dbReference type="GO" id="GO:0005773">
    <property type="term" value="C:vacuole"/>
    <property type="evidence" value="ECO:0007669"/>
    <property type="project" value="UniProtKB-SubCell"/>
</dbReference>
<evidence type="ECO:0000256" key="1">
    <source>
        <dbReference type="ARBA" id="ARBA00004116"/>
    </source>
</evidence>
<comment type="similarity">
    <text evidence="2">Belongs to the strictosidine synthase family.</text>
</comment>
<dbReference type="AlphaFoldDB" id="A0A3L6TQ09"/>
<evidence type="ECO:0000259" key="7">
    <source>
        <dbReference type="Pfam" id="PF03088"/>
    </source>
</evidence>
<keyword evidence="3" id="KW-0597">Phosphoprotein</keyword>